<organism evidence="7 8">
    <name type="scientific">Alteromonas lipolytica</name>
    <dbReference type="NCBI Taxonomy" id="1856405"/>
    <lineage>
        <taxon>Bacteria</taxon>
        <taxon>Pseudomonadati</taxon>
        <taxon>Pseudomonadota</taxon>
        <taxon>Gammaproteobacteria</taxon>
        <taxon>Alteromonadales</taxon>
        <taxon>Alteromonadaceae</taxon>
        <taxon>Alteromonas/Salinimonas group</taxon>
        <taxon>Alteromonas</taxon>
    </lineage>
</organism>
<dbReference type="EMBL" id="MJIC01000015">
    <property type="protein sequence ID" value="OFI33326.1"/>
    <property type="molecule type" value="Genomic_DNA"/>
</dbReference>
<evidence type="ECO:0000256" key="1">
    <source>
        <dbReference type="ARBA" id="ARBA00001946"/>
    </source>
</evidence>
<dbReference type="STRING" id="1856405.BFC17_03430"/>
<dbReference type="PANTHER" id="PTHR32308">
    <property type="entry name" value="LYASE BETA SUBUNIT, PUTATIVE (AFU_ORTHOLOGUE AFUA_4G13030)-RELATED"/>
    <property type="match status" value="1"/>
</dbReference>
<dbReference type="AlphaFoldDB" id="A0A1E8FC16"/>
<reference evidence="7 8" key="1">
    <citation type="submission" date="2016-09" db="EMBL/GenBank/DDBJ databases">
        <title>Alteromonas lipolytica, a new species isolated from sea water.</title>
        <authorList>
            <person name="Wu Y.-H."/>
            <person name="Cheng H."/>
            <person name="Xu X.-W."/>
        </authorList>
    </citation>
    <scope>NUCLEOTIDE SEQUENCE [LARGE SCALE GENOMIC DNA]</scope>
    <source>
        <strain evidence="7 8">JW12</strain>
    </source>
</reference>
<dbReference type="Pfam" id="PF03328">
    <property type="entry name" value="HpcH_HpaI"/>
    <property type="match status" value="1"/>
</dbReference>
<gene>
    <name evidence="7" type="ORF">BFC17_03430</name>
</gene>
<evidence type="ECO:0000256" key="2">
    <source>
        <dbReference type="ARBA" id="ARBA00022723"/>
    </source>
</evidence>
<comment type="cofactor">
    <cofactor evidence="1">
        <name>Mg(2+)</name>
        <dbReference type="ChEBI" id="CHEBI:18420"/>
    </cofactor>
</comment>
<dbReference type="GO" id="GO:0003824">
    <property type="term" value="F:catalytic activity"/>
    <property type="evidence" value="ECO:0007669"/>
    <property type="project" value="InterPro"/>
</dbReference>
<protein>
    <recommendedName>
        <fullName evidence="6">HpcH/HpaI aldolase/citrate lyase domain-containing protein</fullName>
    </recommendedName>
</protein>
<evidence type="ECO:0000313" key="8">
    <source>
        <dbReference type="Proteomes" id="UP000176037"/>
    </source>
</evidence>
<feature type="binding site" evidence="5">
    <location>
        <position position="122"/>
    </location>
    <ligand>
        <name>Mg(2+)</name>
        <dbReference type="ChEBI" id="CHEBI:18420"/>
    </ligand>
</feature>
<dbReference type="InterPro" id="IPR015813">
    <property type="entry name" value="Pyrv/PenolPyrv_kinase-like_dom"/>
</dbReference>
<dbReference type="OrthoDB" id="6831788at2"/>
<evidence type="ECO:0000256" key="5">
    <source>
        <dbReference type="PIRSR" id="PIRSR015582-2"/>
    </source>
</evidence>
<dbReference type="InterPro" id="IPR040442">
    <property type="entry name" value="Pyrv_kinase-like_dom_sf"/>
</dbReference>
<feature type="binding site" evidence="4">
    <location>
        <position position="122"/>
    </location>
    <ligand>
        <name>substrate</name>
    </ligand>
</feature>
<accession>A0A1E8FC16</accession>
<comment type="caution">
    <text evidence="7">The sequence shown here is derived from an EMBL/GenBank/DDBJ whole genome shotgun (WGS) entry which is preliminary data.</text>
</comment>
<keyword evidence="8" id="KW-1185">Reference proteome</keyword>
<dbReference type="InterPro" id="IPR011206">
    <property type="entry name" value="Citrate_lyase_beta/mcl1/mcl2"/>
</dbReference>
<feature type="binding site" evidence="4">
    <location>
        <position position="65"/>
    </location>
    <ligand>
        <name>substrate</name>
    </ligand>
</feature>
<evidence type="ECO:0000259" key="6">
    <source>
        <dbReference type="Pfam" id="PF03328"/>
    </source>
</evidence>
<dbReference type="RefSeq" id="WP_070177702.1">
    <property type="nucleotide sequence ID" value="NZ_BMJR01000002.1"/>
</dbReference>
<evidence type="ECO:0000313" key="7">
    <source>
        <dbReference type="EMBL" id="OFI33326.1"/>
    </source>
</evidence>
<sequence>MSSRRSLLFVPGTRPERFDKALASGADVICIDLEDACLPDEKAGARQAALDYIAASDNPASLVLRVNSPRTPYGFEDIAAIIARDDLPALTLMLPKVATDVDVQIIDQALAHKSVELIALIESAEGVGNAMAIAKASKRLVALMFGGGDLSAELGTTLDWEPMYFSRCQLAVAAASQQLELIDVPYLDVRNDEGLAAESLRVKALGFTCKSAIHPNQVGIINNSFTPSTSDIARARKIVAAYKHCNGGALLVDGRMIDLPLVLAAERTVGIAEKLGL</sequence>
<name>A0A1E8FC16_9ALTE</name>
<dbReference type="InterPro" id="IPR005000">
    <property type="entry name" value="Aldolase/citrate-lyase_domain"/>
</dbReference>
<dbReference type="SUPFAM" id="SSF51621">
    <property type="entry name" value="Phosphoenolpyruvate/pyruvate domain"/>
    <property type="match status" value="1"/>
</dbReference>
<feature type="domain" description="HpcH/HpaI aldolase/citrate lyase" evidence="6">
    <location>
        <begin position="5"/>
        <end position="215"/>
    </location>
</feature>
<dbReference type="GO" id="GO:0000287">
    <property type="term" value="F:magnesium ion binding"/>
    <property type="evidence" value="ECO:0007669"/>
    <property type="project" value="TreeGrafter"/>
</dbReference>
<dbReference type="Proteomes" id="UP000176037">
    <property type="component" value="Unassembled WGS sequence"/>
</dbReference>
<dbReference type="PANTHER" id="PTHR32308:SF0">
    <property type="entry name" value="HPCH_HPAI ALDOLASE_CITRATE LYASE DOMAIN-CONTAINING PROTEIN"/>
    <property type="match status" value="1"/>
</dbReference>
<dbReference type="PIRSF" id="PIRSF015582">
    <property type="entry name" value="Cit_lyase_B"/>
    <property type="match status" value="1"/>
</dbReference>
<dbReference type="GO" id="GO:0006107">
    <property type="term" value="P:oxaloacetate metabolic process"/>
    <property type="evidence" value="ECO:0007669"/>
    <property type="project" value="TreeGrafter"/>
</dbReference>
<keyword evidence="3 5" id="KW-0460">Magnesium</keyword>
<proteinExistence type="predicted"/>
<keyword evidence="2 5" id="KW-0479">Metal-binding</keyword>
<feature type="binding site" evidence="5">
    <location>
        <position position="149"/>
    </location>
    <ligand>
        <name>Mg(2+)</name>
        <dbReference type="ChEBI" id="CHEBI:18420"/>
    </ligand>
</feature>
<evidence type="ECO:0000256" key="4">
    <source>
        <dbReference type="PIRSR" id="PIRSR015582-1"/>
    </source>
</evidence>
<evidence type="ECO:0000256" key="3">
    <source>
        <dbReference type="ARBA" id="ARBA00022842"/>
    </source>
</evidence>
<dbReference type="Gene3D" id="3.20.20.60">
    <property type="entry name" value="Phosphoenolpyruvate-binding domains"/>
    <property type="match status" value="1"/>
</dbReference>